<evidence type="ECO:0000313" key="2">
    <source>
        <dbReference type="Proteomes" id="UP000183180"/>
    </source>
</evidence>
<evidence type="ECO:0000313" key="1">
    <source>
        <dbReference type="EMBL" id="SDU21157.1"/>
    </source>
</evidence>
<accession>A0A1H2GNL0</accession>
<dbReference type="AlphaFoldDB" id="A0A1H2GNL0"/>
<dbReference type="SUPFAM" id="SSF56563">
    <property type="entry name" value="Major capsid protein gp5"/>
    <property type="match status" value="1"/>
</dbReference>
<organism evidence="1 2">
    <name type="scientific">Gordonia westfalica</name>
    <dbReference type="NCBI Taxonomy" id="158898"/>
    <lineage>
        <taxon>Bacteria</taxon>
        <taxon>Bacillati</taxon>
        <taxon>Actinomycetota</taxon>
        <taxon>Actinomycetes</taxon>
        <taxon>Mycobacteriales</taxon>
        <taxon>Gordoniaceae</taxon>
        <taxon>Gordonia</taxon>
    </lineage>
</organism>
<protein>
    <submittedName>
        <fullName evidence="1">Uncharacterized protein</fullName>
    </submittedName>
</protein>
<gene>
    <name evidence="1" type="ORF">SAMN04488548_13424</name>
</gene>
<dbReference type="STRING" id="158898.SAMN04488548_13424"/>
<sequence>MSKDSLAVTVRRAVTRVDGRGVPLDQGECKIWVRAVLSTTLPARIALVLDPNVVSIDTLGGLDIEWSTESGELFSRNQIQARVETRIGVSVYQPAATYKVATQAA</sequence>
<name>A0A1H2GNL0_9ACTN</name>
<reference evidence="1 2" key="1">
    <citation type="submission" date="2016-10" db="EMBL/GenBank/DDBJ databases">
        <authorList>
            <person name="de Groot N.N."/>
        </authorList>
    </citation>
    <scope>NUCLEOTIDE SEQUENCE [LARGE SCALE GENOMIC DNA]</scope>
    <source>
        <strain evidence="1 2">DSM 44215</strain>
    </source>
</reference>
<dbReference type="Proteomes" id="UP000183180">
    <property type="component" value="Unassembled WGS sequence"/>
</dbReference>
<proteinExistence type="predicted"/>
<dbReference type="EMBL" id="FNLM01000034">
    <property type="protein sequence ID" value="SDU21157.1"/>
    <property type="molecule type" value="Genomic_DNA"/>
</dbReference>
<dbReference type="RefSeq" id="WP_208863602.1">
    <property type="nucleotide sequence ID" value="NZ_FNLM01000034.1"/>
</dbReference>